<dbReference type="Proteomes" id="UP000782312">
    <property type="component" value="Unassembled WGS sequence"/>
</dbReference>
<dbReference type="InterPro" id="IPR010656">
    <property type="entry name" value="DctM"/>
</dbReference>
<feature type="transmembrane region" description="Helical" evidence="1">
    <location>
        <begin position="558"/>
        <end position="581"/>
    </location>
</feature>
<accession>A0A932MLV6</accession>
<keyword evidence="1" id="KW-0812">Transmembrane</keyword>
<evidence type="ECO:0000259" key="2">
    <source>
        <dbReference type="Pfam" id="PF06808"/>
    </source>
</evidence>
<dbReference type="EMBL" id="JACPUR010000013">
    <property type="protein sequence ID" value="MBI3126970.1"/>
    <property type="molecule type" value="Genomic_DNA"/>
</dbReference>
<feature type="transmembrane region" description="Helical" evidence="1">
    <location>
        <begin position="52"/>
        <end position="70"/>
    </location>
</feature>
<dbReference type="AlphaFoldDB" id="A0A932MLV6"/>
<feature type="transmembrane region" description="Helical" evidence="1">
    <location>
        <begin position="82"/>
        <end position="100"/>
    </location>
</feature>
<evidence type="ECO:0000256" key="1">
    <source>
        <dbReference type="SAM" id="Phobius"/>
    </source>
</evidence>
<feature type="transmembrane region" description="Helical" evidence="1">
    <location>
        <begin position="349"/>
        <end position="368"/>
    </location>
</feature>
<feature type="transmembrane region" description="Helical" evidence="1">
    <location>
        <begin position="627"/>
        <end position="654"/>
    </location>
</feature>
<feature type="transmembrane region" description="Helical" evidence="1">
    <location>
        <begin position="478"/>
        <end position="496"/>
    </location>
</feature>
<comment type="caution">
    <text evidence="3">The sequence shown here is derived from an EMBL/GenBank/DDBJ whole genome shotgun (WGS) entry which is preliminary data.</text>
</comment>
<feature type="transmembrane region" description="Helical" evidence="1">
    <location>
        <begin position="136"/>
        <end position="154"/>
    </location>
</feature>
<feature type="transmembrane region" description="Helical" evidence="1">
    <location>
        <begin position="21"/>
        <end position="46"/>
    </location>
</feature>
<gene>
    <name evidence="3" type="ORF">HYZ11_05130</name>
</gene>
<organism evidence="3 4">
    <name type="scientific">Tectimicrobiota bacterium</name>
    <dbReference type="NCBI Taxonomy" id="2528274"/>
    <lineage>
        <taxon>Bacteria</taxon>
        <taxon>Pseudomonadati</taxon>
        <taxon>Nitrospinota/Tectimicrobiota group</taxon>
        <taxon>Candidatus Tectimicrobiota</taxon>
    </lineage>
</organism>
<feature type="transmembrane region" description="Helical" evidence="1">
    <location>
        <begin position="106"/>
        <end position="129"/>
    </location>
</feature>
<dbReference type="Pfam" id="PF06808">
    <property type="entry name" value="DctM"/>
    <property type="match status" value="1"/>
</dbReference>
<feature type="transmembrane region" description="Helical" evidence="1">
    <location>
        <begin position="593"/>
        <end position="615"/>
    </location>
</feature>
<dbReference type="InterPro" id="IPR011853">
    <property type="entry name" value="TRAP_DctM-Dct_fused"/>
</dbReference>
<keyword evidence="1" id="KW-1133">Transmembrane helix</keyword>
<protein>
    <submittedName>
        <fullName evidence="3">TRAP transporter permease</fullName>
    </submittedName>
</protein>
<dbReference type="PANTHER" id="PTHR43849:SF2">
    <property type="entry name" value="BLL3936 PROTEIN"/>
    <property type="match status" value="1"/>
</dbReference>
<feature type="transmembrane region" description="Helical" evidence="1">
    <location>
        <begin position="502"/>
        <end position="520"/>
    </location>
</feature>
<name>A0A932MLV6_UNCTE</name>
<feature type="domain" description="TRAP C4-dicarboxylate transport system permease DctM subunit" evidence="2">
    <location>
        <begin position="125"/>
        <end position="588"/>
    </location>
</feature>
<sequence length="679" mass="71163">MVEQAGPEGQEDGGGRATRRVGGAVAAGLFAFGVAISIFHIVGLGFYPLDPLILRSVHLLIPLVLVFALLKGRANSPDRRLSSLDWAAIALGALGVYYVILHAEDIQFSAASAPDIWMVATGITLVVLVLEATRRLVGLPLVLIALVALIYAYYGPYFPGMLKHGEKSLSRIFGYLLSDSGLLGVPLHASAAYAFLFVLFGGFLRATGVSSVFMDVAFAIAGRTRGGPAKVAIFSSALFGTISGSGIANVVTTGTLTIPLMKKTGYKPHFAGAVESIASSGGMITPPIMGSAAFIMAELLNIPYYDVVLAAAIPALIYYAALFWMVDFEAAKEGLRGLSKEELPSIRKVLMTGGYLLLPLGVLIYSLVVEFSSPIRASLLSLSAAVGIVWVKSAADYVRRGGFSAFSPLSMLKAGAGYFVDRRSAMGVPGMMRALEEGPKGMMEVAVSCATAGIIVGIISLTGIGLKFAALLMDLSGGHLFPALVLTMIICIILGMGLPATAAYIVTAAVAAPALINMGVPPLAAHMFAFHFSIVSGTTPPVALAAYAAAGIAKANPISVAFTGMRIGIAAFIVPYMFVYAPSLLMVGTPWQIFMAAATACVGTAFLAAGVQGYLVVKTNTADRLLFLAASFLLIFPGFYTDMAGFGMAAAALAMQFMRRSRLRILRDAEPSTVPLQYR</sequence>
<evidence type="ECO:0000313" key="3">
    <source>
        <dbReference type="EMBL" id="MBI3126970.1"/>
    </source>
</evidence>
<dbReference type="PANTHER" id="PTHR43849">
    <property type="entry name" value="BLL3936 PROTEIN"/>
    <property type="match status" value="1"/>
</dbReference>
<feature type="transmembrane region" description="Helical" evidence="1">
    <location>
        <begin position="307"/>
        <end position="328"/>
    </location>
</feature>
<keyword evidence="1" id="KW-0472">Membrane</keyword>
<feature type="transmembrane region" description="Helical" evidence="1">
    <location>
        <begin position="532"/>
        <end position="552"/>
    </location>
</feature>
<reference evidence="3" key="1">
    <citation type="submission" date="2020-07" db="EMBL/GenBank/DDBJ databases">
        <title>Huge and variable diversity of episymbiotic CPR bacteria and DPANN archaea in groundwater ecosystems.</title>
        <authorList>
            <person name="He C.Y."/>
            <person name="Keren R."/>
            <person name="Whittaker M."/>
            <person name="Farag I.F."/>
            <person name="Doudna J."/>
            <person name="Cate J.H.D."/>
            <person name="Banfield J.F."/>
        </authorList>
    </citation>
    <scope>NUCLEOTIDE SEQUENCE</scope>
    <source>
        <strain evidence="3">NC_groundwater_763_Ag_S-0.2um_68_21</strain>
    </source>
</reference>
<evidence type="ECO:0000313" key="4">
    <source>
        <dbReference type="Proteomes" id="UP000782312"/>
    </source>
</evidence>
<feature type="transmembrane region" description="Helical" evidence="1">
    <location>
        <begin position="445"/>
        <end position="466"/>
    </location>
</feature>
<proteinExistence type="predicted"/>
<feature type="transmembrane region" description="Helical" evidence="1">
    <location>
        <begin position="231"/>
        <end position="251"/>
    </location>
</feature>
<feature type="transmembrane region" description="Helical" evidence="1">
    <location>
        <begin position="192"/>
        <end position="219"/>
    </location>
</feature>
<dbReference type="NCBIfam" id="TIGR02123">
    <property type="entry name" value="TRAP_fused"/>
    <property type="match status" value="1"/>
</dbReference>